<dbReference type="OrthoDB" id="904022at2"/>
<dbReference type="Pfam" id="PF13540">
    <property type="entry name" value="RCC1_2"/>
    <property type="match status" value="1"/>
</dbReference>
<keyword evidence="1" id="KW-0378">Hydrolase</keyword>
<feature type="domain" description="Fibronectin type-III" evidence="5">
    <location>
        <begin position="318"/>
        <end position="413"/>
    </location>
</feature>
<dbReference type="GO" id="GO:0005085">
    <property type="term" value="F:guanyl-nucleotide exchange factor activity"/>
    <property type="evidence" value="ECO:0007669"/>
    <property type="project" value="TreeGrafter"/>
</dbReference>
<proteinExistence type="predicted"/>
<dbReference type="InterPro" id="IPR013783">
    <property type="entry name" value="Ig-like_fold"/>
</dbReference>
<dbReference type="InterPro" id="IPR003961">
    <property type="entry name" value="FN3_dom"/>
</dbReference>
<dbReference type="InterPro" id="IPR009091">
    <property type="entry name" value="RCC1/BLIP-II"/>
</dbReference>
<dbReference type="SUPFAM" id="SSF50985">
    <property type="entry name" value="RCC1/BLIP-II"/>
    <property type="match status" value="2"/>
</dbReference>
<dbReference type="PANTHER" id="PTHR45982">
    <property type="entry name" value="REGULATOR OF CHROMOSOME CONDENSATION"/>
    <property type="match status" value="1"/>
</dbReference>
<feature type="signal peptide" evidence="4">
    <location>
        <begin position="1"/>
        <end position="25"/>
    </location>
</feature>
<dbReference type="SMART" id="SM00060">
    <property type="entry name" value="FN3"/>
    <property type="match status" value="1"/>
</dbReference>
<dbReference type="PANTHER" id="PTHR45982:SF1">
    <property type="entry name" value="REGULATOR OF CHROMOSOME CONDENSATION"/>
    <property type="match status" value="1"/>
</dbReference>
<evidence type="ECO:0000256" key="3">
    <source>
        <dbReference type="SAM" id="Phobius"/>
    </source>
</evidence>
<keyword evidence="3" id="KW-1133">Transmembrane helix</keyword>
<evidence type="ECO:0000313" key="6">
    <source>
        <dbReference type="EMBL" id="PRY22369.1"/>
    </source>
</evidence>
<dbReference type="Gene3D" id="2.60.40.10">
    <property type="entry name" value="Immunoglobulins"/>
    <property type="match status" value="1"/>
</dbReference>
<protein>
    <submittedName>
        <fullName evidence="6">Alpha-tubulin suppressor-like RCC1 family protein</fullName>
    </submittedName>
</protein>
<evidence type="ECO:0000256" key="2">
    <source>
        <dbReference type="ARBA" id="ARBA00023326"/>
    </source>
</evidence>
<organism evidence="6 7">
    <name type="scientific">Pseudosporangium ferrugineum</name>
    <dbReference type="NCBI Taxonomy" id="439699"/>
    <lineage>
        <taxon>Bacteria</taxon>
        <taxon>Bacillati</taxon>
        <taxon>Actinomycetota</taxon>
        <taxon>Actinomycetes</taxon>
        <taxon>Micromonosporales</taxon>
        <taxon>Micromonosporaceae</taxon>
        <taxon>Pseudosporangium</taxon>
    </lineage>
</organism>
<keyword evidence="1" id="KW-0326">Glycosidase</keyword>
<sequence length="462" mass="45807">MRLGRIGGALAVLILAAAPASPAAAQGTYPPGITAGTLALATSGPAVVAAGGAESCTITSVGDAYCWGPSGRPVVRLRNAVQLAAGPARTCAIDARGDAYCWGAESAPRRVPGLTGRTLVDIAAGDRHTCALDDEGSAWCWGDGSRGQLGVPGTGRSATPVRVGGLTGPVVDLAAGGDTTCAATAGGVAYCWGAGVPGGERKRPTALRTDGKVRQVAVGSRGQCALATDGEATCWDPKASSTGPLAGISVGAGHVCGLRRDGRAWCRGDGVAAPVDVGAPLVALDAGIGRTCAVDTVGYVYCWGLSGVPMRVEGLPRAPASATGVRVRALDGGLRLSWTPPADLGSGQFEYVWATTAGHESGCALSVLTATGCELRNLHNGRAYDVAVVVKTSDGVTVSDYVTGAPAAIAPEPAELTSAVPRVLPPDAGGGLPVTGLSPAALIAIGTMLLGGGLVALLVRKP</sequence>
<reference evidence="6 7" key="1">
    <citation type="submission" date="2018-03" db="EMBL/GenBank/DDBJ databases">
        <title>Genomic Encyclopedia of Archaeal and Bacterial Type Strains, Phase II (KMG-II): from individual species to whole genera.</title>
        <authorList>
            <person name="Goeker M."/>
        </authorList>
    </citation>
    <scope>NUCLEOTIDE SEQUENCE [LARGE SCALE GENOMIC DNA]</scope>
    <source>
        <strain evidence="6 7">DSM 45348</strain>
    </source>
</reference>
<keyword evidence="3" id="KW-0812">Transmembrane</keyword>
<accession>A0A2T0RMF4</accession>
<dbReference type="PROSITE" id="PS50853">
    <property type="entry name" value="FN3"/>
    <property type="match status" value="1"/>
</dbReference>
<evidence type="ECO:0000259" key="5">
    <source>
        <dbReference type="PROSITE" id="PS50853"/>
    </source>
</evidence>
<dbReference type="EMBL" id="PVZG01000017">
    <property type="protein sequence ID" value="PRY22369.1"/>
    <property type="molecule type" value="Genomic_DNA"/>
</dbReference>
<dbReference type="AlphaFoldDB" id="A0A2T0RMF4"/>
<feature type="transmembrane region" description="Helical" evidence="3">
    <location>
        <begin position="440"/>
        <end position="459"/>
    </location>
</feature>
<feature type="chain" id="PRO_5015555789" evidence="4">
    <location>
        <begin position="26"/>
        <end position="462"/>
    </location>
</feature>
<dbReference type="Gene3D" id="2.130.10.30">
    <property type="entry name" value="Regulator of chromosome condensation 1/beta-lactamase-inhibitor protein II"/>
    <property type="match status" value="1"/>
</dbReference>
<keyword evidence="2" id="KW-0119">Carbohydrate metabolism</keyword>
<dbReference type="GO" id="GO:0005737">
    <property type="term" value="C:cytoplasm"/>
    <property type="evidence" value="ECO:0007669"/>
    <property type="project" value="TreeGrafter"/>
</dbReference>
<dbReference type="InterPro" id="IPR036116">
    <property type="entry name" value="FN3_sf"/>
</dbReference>
<gene>
    <name evidence="6" type="ORF">CLV70_11773</name>
</gene>
<evidence type="ECO:0000256" key="4">
    <source>
        <dbReference type="SAM" id="SignalP"/>
    </source>
</evidence>
<dbReference type="PROSITE" id="PS50012">
    <property type="entry name" value="RCC1_3"/>
    <property type="match status" value="2"/>
</dbReference>
<name>A0A2T0RMF4_9ACTN</name>
<dbReference type="RefSeq" id="WP_146164203.1">
    <property type="nucleotide sequence ID" value="NZ_PVZG01000017.1"/>
</dbReference>
<keyword evidence="2" id="KW-0624">Polysaccharide degradation</keyword>
<keyword evidence="4" id="KW-0732">Signal</keyword>
<evidence type="ECO:0000313" key="7">
    <source>
        <dbReference type="Proteomes" id="UP000239209"/>
    </source>
</evidence>
<dbReference type="GO" id="GO:0016798">
    <property type="term" value="F:hydrolase activity, acting on glycosyl bonds"/>
    <property type="evidence" value="ECO:0007669"/>
    <property type="project" value="UniProtKB-KW"/>
</dbReference>
<dbReference type="SUPFAM" id="SSF49265">
    <property type="entry name" value="Fibronectin type III"/>
    <property type="match status" value="1"/>
</dbReference>
<dbReference type="CDD" id="cd00063">
    <property type="entry name" value="FN3"/>
    <property type="match status" value="1"/>
</dbReference>
<dbReference type="Proteomes" id="UP000239209">
    <property type="component" value="Unassembled WGS sequence"/>
</dbReference>
<keyword evidence="7" id="KW-1185">Reference proteome</keyword>
<dbReference type="GO" id="GO:0000272">
    <property type="term" value="P:polysaccharide catabolic process"/>
    <property type="evidence" value="ECO:0007669"/>
    <property type="project" value="UniProtKB-KW"/>
</dbReference>
<comment type="caution">
    <text evidence="6">The sequence shown here is derived from an EMBL/GenBank/DDBJ whole genome shotgun (WGS) entry which is preliminary data.</text>
</comment>
<evidence type="ECO:0000256" key="1">
    <source>
        <dbReference type="ARBA" id="ARBA00023295"/>
    </source>
</evidence>
<dbReference type="InterPro" id="IPR000408">
    <property type="entry name" value="Reg_chr_condens"/>
</dbReference>
<dbReference type="InterPro" id="IPR051553">
    <property type="entry name" value="Ran_GTPase-activating"/>
</dbReference>
<keyword evidence="3" id="KW-0472">Membrane</keyword>